<dbReference type="PANTHER" id="PTHR37170:SF1">
    <property type="entry name" value="GLUTAREDOXIN-LIKE PROTEIN"/>
    <property type="match status" value="1"/>
</dbReference>
<organism evidence="2 3">
    <name type="scientific">Candidatus Segetimicrobium genomatis</name>
    <dbReference type="NCBI Taxonomy" id="2569760"/>
    <lineage>
        <taxon>Bacteria</taxon>
        <taxon>Bacillati</taxon>
        <taxon>Candidatus Sysuimicrobiota</taxon>
        <taxon>Candidatus Sysuimicrobiia</taxon>
        <taxon>Candidatus Sysuimicrobiales</taxon>
        <taxon>Candidatus Segetimicrobiaceae</taxon>
        <taxon>Candidatus Segetimicrobium</taxon>
    </lineage>
</organism>
<sequence length="65" mass="6916">MAIETPRVRTDIIEATEFPDLVARYAVRGVPRTIVDDRVAIEGAVPEPNLLDAVLQAAGGRGDSA</sequence>
<protein>
    <recommendedName>
        <fullName evidence="1">Thioredoxin-like fold domain-containing protein</fullName>
    </recommendedName>
</protein>
<name>A0A537LLU3_9BACT</name>
<dbReference type="InterPro" id="IPR036249">
    <property type="entry name" value="Thioredoxin-like_sf"/>
</dbReference>
<evidence type="ECO:0000259" key="1">
    <source>
        <dbReference type="Pfam" id="PF13192"/>
    </source>
</evidence>
<evidence type="ECO:0000313" key="3">
    <source>
        <dbReference type="Proteomes" id="UP000320393"/>
    </source>
</evidence>
<comment type="caution">
    <text evidence="2">The sequence shown here is derived from an EMBL/GenBank/DDBJ whole genome shotgun (WGS) entry which is preliminary data.</text>
</comment>
<dbReference type="EMBL" id="VBAM01000369">
    <property type="protein sequence ID" value="TMJ08971.1"/>
    <property type="molecule type" value="Genomic_DNA"/>
</dbReference>
<accession>A0A537LLU3</accession>
<dbReference type="Proteomes" id="UP000320393">
    <property type="component" value="Unassembled WGS sequence"/>
</dbReference>
<gene>
    <name evidence="2" type="ORF">E6H02_09400</name>
</gene>
<feature type="domain" description="Thioredoxin-like fold" evidence="1">
    <location>
        <begin position="2"/>
        <end position="55"/>
    </location>
</feature>
<evidence type="ECO:0000313" key="2">
    <source>
        <dbReference type="EMBL" id="TMJ08971.1"/>
    </source>
</evidence>
<reference evidence="2 3" key="1">
    <citation type="journal article" date="2019" name="Nat. Microbiol.">
        <title>Mediterranean grassland soil C-N compound turnover is dependent on rainfall and depth, and is mediated by genomically divergent microorganisms.</title>
        <authorList>
            <person name="Diamond S."/>
            <person name="Andeer P.F."/>
            <person name="Li Z."/>
            <person name="Crits-Christoph A."/>
            <person name="Burstein D."/>
            <person name="Anantharaman K."/>
            <person name="Lane K.R."/>
            <person name="Thomas B.C."/>
            <person name="Pan C."/>
            <person name="Northen T.R."/>
            <person name="Banfield J.F."/>
        </authorList>
    </citation>
    <scope>NUCLEOTIDE SEQUENCE [LARGE SCALE GENOMIC DNA]</scope>
    <source>
        <strain evidence="2">NP_5</strain>
    </source>
</reference>
<dbReference type="SUPFAM" id="SSF52833">
    <property type="entry name" value="Thioredoxin-like"/>
    <property type="match status" value="1"/>
</dbReference>
<dbReference type="Pfam" id="PF13192">
    <property type="entry name" value="Thioredoxin_3"/>
    <property type="match status" value="1"/>
</dbReference>
<dbReference type="InterPro" id="IPR012336">
    <property type="entry name" value="Thioredoxin-like_fold"/>
</dbReference>
<dbReference type="Gene3D" id="3.40.30.80">
    <property type="match status" value="1"/>
</dbReference>
<proteinExistence type="predicted"/>
<dbReference type="AlphaFoldDB" id="A0A537LLU3"/>
<dbReference type="PANTHER" id="PTHR37170">
    <property type="entry name" value="GLUTAREDOXIN-RELATED"/>
    <property type="match status" value="1"/>
</dbReference>